<accession>X1MZD5</accession>
<feature type="non-terminal residue" evidence="1">
    <location>
        <position position="1"/>
    </location>
</feature>
<evidence type="ECO:0000313" key="1">
    <source>
        <dbReference type="EMBL" id="GAI11724.1"/>
    </source>
</evidence>
<dbReference type="AlphaFoldDB" id="X1MZD5"/>
<organism evidence="1">
    <name type="scientific">marine sediment metagenome</name>
    <dbReference type="NCBI Taxonomy" id="412755"/>
    <lineage>
        <taxon>unclassified sequences</taxon>
        <taxon>metagenomes</taxon>
        <taxon>ecological metagenomes</taxon>
    </lineage>
</organism>
<name>X1MZD5_9ZZZZ</name>
<protein>
    <submittedName>
        <fullName evidence="1">Uncharacterized protein</fullName>
    </submittedName>
</protein>
<reference evidence="1" key="1">
    <citation type="journal article" date="2014" name="Front. Microbiol.">
        <title>High frequency of phylogenetically diverse reductive dehalogenase-homologous genes in deep subseafloor sedimentary metagenomes.</title>
        <authorList>
            <person name="Kawai M."/>
            <person name="Futagami T."/>
            <person name="Toyoda A."/>
            <person name="Takaki Y."/>
            <person name="Nishi S."/>
            <person name="Hori S."/>
            <person name="Arai W."/>
            <person name="Tsubouchi T."/>
            <person name="Morono Y."/>
            <person name="Uchiyama I."/>
            <person name="Ito T."/>
            <person name="Fujiyama A."/>
            <person name="Inagaki F."/>
            <person name="Takami H."/>
        </authorList>
    </citation>
    <scope>NUCLEOTIDE SEQUENCE</scope>
    <source>
        <strain evidence="1">Expedition CK06-06</strain>
    </source>
</reference>
<proteinExistence type="predicted"/>
<gene>
    <name evidence="1" type="ORF">S06H3_23896</name>
</gene>
<dbReference type="EMBL" id="BARV01013113">
    <property type="protein sequence ID" value="GAI11724.1"/>
    <property type="molecule type" value="Genomic_DNA"/>
</dbReference>
<sequence length="29" mass="3482">YQKIENDMIHGKNVKKFNQKDAVEYLKSI</sequence>
<comment type="caution">
    <text evidence="1">The sequence shown here is derived from an EMBL/GenBank/DDBJ whole genome shotgun (WGS) entry which is preliminary data.</text>
</comment>